<dbReference type="InterPro" id="IPR017439">
    <property type="entry name" value="Amidohydrolase"/>
</dbReference>
<name>A0ABR5NAX1_BRECH</name>
<evidence type="ECO:0000313" key="2">
    <source>
        <dbReference type="EMBL" id="KQL48703.1"/>
    </source>
</evidence>
<dbReference type="Pfam" id="PF07687">
    <property type="entry name" value="M20_dimer"/>
    <property type="match status" value="1"/>
</dbReference>
<evidence type="ECO:0000259" key="1">
    <source>
        <dbReference type="Pfam" id="PF07687"/>
    </source>
</evidence>
<dbReference type="PANTHER" id="PTHR11014:SF63">
    <property type="entry name" value="METALLOPEPTIDASE, PUTATIVE (AFU_ORTHOLOGUE AFUA_6G09600)-RELATED"/>
    <property type="match status" value="1"/>
</dbReference>
<dbReference type="InterPro" id="IPR011650">
    <property type="entry name" value="Peptidase_M20_dimer"/>
</dbReference>
<dbReference type="NCBIfam" id="TIGR01891">
    <property type="entry name" value="amidohydrolases"/>
    <property type="match status" value="1"/>
</dbReference>
<dbReference type="RefSeq" id="WP_055742994.1">
    <property type="nucleotide sequence ID" value="NZ_LJJB01000007.1"/>
</dbReference>
<keyword evidence="3" id="KW-1185">Reference proteome</keyword>
<dbReference type="InterPro" id="IPR036264">
    <property type="entry name" value="Bact_exopeptidase_dim_dom"/>
</dbReference>
<reference evidence="2 3" key="1">
    <citation type="submission" date="2015-09" db="EMBL/GenBank/DDBJ databases">
        <title>Genome sequencing project for genomic taxonomy and phylogenomics of Bacillus-like bacteria.</title>
        <authorList>
            <person name="Liu B."/>
            <person name="Wang J."/>
            <person name="Zhu Y."/>
            <person name="Liu G."/>
            <person name="Chen Q."/>
            <person name="Chen Z."/>
            <person name="Lan J."/>
            <person name="Che J."/>
            <person name="Ge C."/>
            <person name="Shi H."/>
            <person name="Pan Z."/>
            <person name="Liu X."/>
        </authorList>
    </citation>
    <scope>NUCLEOTIDE SEQUENCE [LARGE SCALE GENOMIC DNA]</scope>
    <source>
        <strain evidence="2 3">DSM 8552</strain>
    </source>
</reference>
<evidence type="ECO:0000313" key="3">
    <source>
        <dbReference type="Proteomes" id="UP000051063"/>
    </source>
</evidence>
<dbReference type="Proteomes" id="UP000051063">
    <property type="component" value="Unassembled WGS sequence"/>
</dbReference>
<accession>A0ABR5NAX1</accession>
<proteinExistence type="predicted"/>
<dbReference type="EMBL" id="LJJB01000007">
    <property type="protein sequence ID" value="KQL48703.1"/>
    <property type="molecule type" value="Genomic_DNA"/>
</dbReference>
<gene>
    <name evidence="2" type="ORF">AN963_02555</name>
</gene>
<dbReference type="PANTHER" id="PTHR11014">
    <property type="entry name" value="PEPTIDASE M20 FAMILY MEMBER"/>
    <property type="match status" value="1"/>
</dbReference>
<dbReference type="Pfam" id="PF01546">
    <property type="entry name" value="Peptidase_M20"/>
    <property type="match status" value="1"/>
</dbReference>
<dbReference type="SUPFAM" id="SSF53187">
    <property type="entry name" value="Zn-dependent exopeptidases"/>
    <property type="match status" value="1"/>
</dbReference>
<dbReference type="Gene3D" id="3.40.630.10">
    <property type="entry name" value="Zn peptidases"/>
    <property type="match status" value="1"/>
</dbReference>
<dbReference type="Gene3D" id="3.30.70.360">
    <property type="match status" value="1"/>
</dbReference>
<organism evidence="2 3">
    <name type="scientific">Brevibacillus choshinensis</name>
    <dbReference type="NCBI Taxonomy" id="54911"/>
    <lineage>
        <taxon>Bacteria</taxon>
        <taxon>Bacillati</taxon>
        <taxon>Bacillota</taxon>
        <taxon>Bacilli</taxon>
        <taxon>Bacillales</taxon>
        <taxon>Paenibacillaceae</taxon>
        <taxon>Brevibacillus</taxon>
    </lineage>
</organism>
<sequence length="401" mass="43536">MREKLFARLQEIYPELVQFRRDLHMYPELSFQEENTAKKVADKLASFGIEVQTGVGGMGVVGLLRGGKPGKTVALRADFDALPIQDEKEVEYKSRIPGVMHACGHDIHTSGLLGVAQVLSEIRDELPGNVVFLHQFAEELPPGGAKAMVEAGCLEGVDVVYGAHVASDLPVGQVGIGTGHVTAAADGFEIILYGKGGHGAYPHTSIDPIVLGSQVVMNLQQVASRQVDPLKQVVLSVCSFIGGGEAFNVIPDQVRLKGTVRTYDEQVRDAVEASLIRIVEANCQAVGARCEIKYQRGYPATYNDPTETSHVVAEAKKLFGEEGVYNMPPGMGGEDFAYFAQERPATFFMVGGRNPDIQATYPHHHPKFDVDERSMLQTGQLFIGALLAYQERNQEAVVAQS</sequence>
<dbReference type="SUPFAM" id="SSF55031">
    <property type="entry name" value="Bacterial exopeptidase dimerisation domain"/>
    <property type="match status" value="1"/>
</dbReference>
<dbReference type="PIRSF" id="PIRSF005962">
    <property type="entry name" value="Pept_M20D_amidohydro"/>
    <property type="match status" value="1"/>
</dbReference>
<dbReference type="InterPro" id="IPR002933">
    <property type="entry name" value="Peptidase_M20"/>
</dbReference>
<comment type="caution">
    <text evidence="2">The sequence shown here is derived from an EMBL/GenBank/DDBJ whole genome shotgun (WGS) entry which is preliminary data.</text>
</comment>
<protein>
    <submittedName>
        <fullName evidence="2">Peptidase M20</fullName>
    </submittedName>
</protein>
<feature type="domain" description="Peptidase M20 dimerisation" evidence="1">
    <location>
        <begin position="187"/>
        <end position="282"/>
    </location>
</feature>